<proteinExistence type="predicted"/>
<sequence>MKHSNDMIATAMMVNEWNSHGKTIVFLFKQLDVGDFALAFMNNTMERKFREFSRVVCIDGTHGLTKYKERELTTVLVKDETKTGFPVAFMI</sequence>
<name>A0ABD1ELJ5_HYPHA</name>
<evidence type="ECO:0000313" key="2">
    <source>
        <dbReference type="Proteomes" id="UP001566132"/>
    </source>
</evidence>
<protein>
    <recommendedName>
        <fullName evidence="3">MULE transposase domain-containing protein</fullName>
    </recommendedName>
</protein>
<dbReference type="EMBL" id="JBDJPC010000006">
    <property type="protein sequence ID" value="KAL1497378.1"/>
    <property type="molecule type" value="Genomic_DNA"/>
</dbReference>
<evidence type="ECO:0000313" key="1">
    <source>
        <dbReference type="EMBL" id="KAL1497378.1"/>
    </source>
</evidence>
<gene>
    <name evidence="1" type="ORF">ABEB36_008359</name>
</gene>
<organism evidence="1 2">
    <name type="scientific">Hypothenemus hampei</name>
    <name type="common">Coffee berry borer</name>
    <dbReference type="NCBI Taxonomy" id="57062"/>
    <lineage>
        <taxon>Eukaryota</taxon>
        <taxon>Metazoa</taxon>
        <taxon>Ecdysozoa</taxon>
        <taxon>Arthropoda</taxon>
        <taxon>Hexapoda</taxon>
        <taxon>Insecta</taxon>
        <taxon>Pterygota</taxon>
        <taxon>Neoptera</taxon>
        <taxon>Endopterygota</taxon>
        <taxon>Coleoptera</taxon>
        <taxon>Polyphaga</taxon>
        <taxon>Cucujiformia</taxon>
        <taxon>Curculionidae</taxon>
        <taxon>Scolytinae</taxon>
        <taxon>Hypothenemus</taxon>
    </lineage>
</organism>
<comment type="caution">
    <text evidence="1">The sequence shown here is derived from an EMBL/GenBank/DDBJ whole genome shotgun (WGS) entry which is preliminary data.</text>
</comment>
<dbReference type="AlphaFoldDB" id="A0ABD1ELJ5"/>
<dbReference type="Proteomes" id="UP001566132">
    <property type="component" value="Unassembled WGS sequence"/>
</dbReference>
<reference evidence="1 2" key="1">
    <citation type="submission" date="2024-05" db="EMBL/GenBank/DDBJ databases">
        <title>Genetic variation in Jamaican populations of the coffee berry borer (Hypothenemus hampei).</title>
        <authorList>
            <person name="Errbii M."/>
            <person name="Myrie A."/>
        </authorList>
    </citation>
    <scope>NUCLEOTIDE SEQUENCE [LARGE SCALE GENOMIC DNA]</scope>
    <source>
        <strain evidence="1">JA-Hopewell-2020-01-JO</strain>
        <tissue evidence="1">Whole body</tissue>
    </source>
</reference>
<accession>A0ABD1ELJ5</accession>
<evidence type="ECO:0008006" key="3">
    <source>
        <dbReference type="Google" id="ProtNLM"/>
    </source>
</evidence>
<keyword evidence="2" id="KW-1185">Reference proteome</keyword>